<dbReference type="Proteomes" id="UP000240381">
    <property type="component" value="Unassembled WGS sequence"/>
</dbReference>
<gene>
    <name evidence="2" type="ORF">B9Q11_02340</name>
</gene>
<evidence type="ECO:0000313" key="3">
    <source>
        <dbReference type="Proteomes" id="UP000240381"/>
    </source>
</evidence>
<keyword evidence="1" id="KW-1133">Transmembrane helix</keyword>
<keyword evidence="1" id="KW-0472">Membrane</keyword>
<name>A0A2R6BIA2_9ARCH</name>
<reference evidence="2 3" key="1">
    <citation type="submission" date="2017-04" db="EMBL/GenBank/DDBJ databases">
        <title>Novel microbial lineages endemic to geothermal iron-oxide mats fill important gaps in the evolutionary history of Archaea.</title>
        <authorList>
            <person name="Jay Z.J."/>
            <person name="Beam J.P."/>
            <person name="Dlakic M."/>
            <person name="Rusch D.B."/>
            <person name="Kozubal M.A."/>
            <person name="Inskeep W.P."/>
        </authorList>
    </citation>
    <scope>NUCLEOTIDE SEQUENCE [LARGE SCALE GENOMIC DNA]</scope>
    <source>
        <strain evidence="2">ECH_B_SAG-F08</strain>
    </source>
</reference>
<feature type="transmembrane region" description="Helical" evidence="1">
    <location>
        <begin position="51"/>
        <end position="69"/>
    </location>
</feature>
<protein>
    <submittedName>
        <fullName evidence="2">Uncharacterized protein</fullName>
    </submittedName>
</protein>
<accession>A0A2R6BIA2</accession>
<evidence type="ECO:0000256" key="1">
    <source>
        <dbReference type="SAM" id="Phobius"/>
    </source>
</evidence>
<dbReference type="AlphaFoldDB" id="A0A2R6BIA2"/>
<proteinExistence type="predicted"/>
<sequence>MRVASYVPVNRKLQKVEKWCEQRFLQMLYNTFVRSLKDTGDSTKFLNSNVWYVWFLMLFSLSVPSSSVCENHRSTFQSTQDSAFCVVLVSETPNCLV</sequence>
<evidence type="ECO:0000313" key="2">
    <source>
        <dbReference type="EMBL" id="PSN98397.1"/>
    </source>
</evidence>
<comment type="caution">
    <text evidence="2">The sequence shown here is derived from an EMBL/GenBank/DDBJ whole genome shotgun (WGS) entry which is preliminary data.</text>
</comment>
<dbReference type="EMBL" id="NEXM01000033">
    <property type="protein sequence ID" value="PSN98397.1"/>
    <property type="molecule type" value="Genomic_DNA"/>
</dbReference>
<keyword evidence="1" id="KW-0812">Transmembrane</keyword>
<organism evidence="2 3">
    <name type="scientific">Candidatus Marsarchaeota G2 archaeon ECH_B_SAG-F08</name>
    <dbReference type="NCBI Taxonomy" id="1978165"/>
    <lineage>
        <taxon>Archaea</taxon>
        <taxon>Candidatus Marsarchaeota</taxon>
        <taxon>Candidatus Marsarchaeota group 2</taxon>
    </lineage>
</organism>